<evidence type="ECO:0000256" key="3">
    <source>
        <dbReference type="ARBA" id="ARBA00022801"/>
    </source>
</evidence>
<keyword evidence="3" id="KW-0378">Hydrolase</keyword>
<evidence type="ECO:0000259" key="7">
    <source>
        <dbReference type="PROSITE" id="PS50249"/>
    </source>
</evidence>
<dbReference type="InterPro" id="IPR001405">
    <property type="entry name" value="UPF0758"/>
</dbReference>
<dbReference type="InterPro" id="IPR025657">
    <property type="entry name" value="RadC_JAB"/>
</dbReference>
<evidence type="ECO:0000313" key="9">
    <source>
        <dbReference type="Proteomes" id="UP001497416"/>
    </source>
</evidence>
<sequence length="225" mass="25095">MNIKSWAIEDRPREKLLLKGIQNLSNAELVAILIGSGNRDETAVTLSKRILNSTQNNLNKLAKLSVEELQRFKGVGEAKAIAIITALELGKRQFFEDTVIQSKISSSKNVFDLMQPKLADLPHEEFWVVYLDNANKVIDKQQISKGGLTSTLVDVRLIYKRAIELAAIGIIICHNHPSGKVDPSHSDIELTQQIKEAGITLNIKLLDHLIIGKKKYFSFADEAIL</sequence>
<dbReference type="PROSITE" id="PS01302">
    <property type="entry name" value="UPF0758"/>
    <property type="match status" value="1"/>
</dbReference>
<dbReference type="InterPro" id="IPR046778">
    <property type="entry name" value="UPF0758_N"/>
</dbReference>
<evidence type="ECO:0000256" key="6">
    <source>
        <dbReference type="RuleBase" id="RU003797"/>
    </source>
</evidence>
<feature type="domain" description="MPN" evidence="7">
    <location>
        <begin position="103"/>
        <end position="225"/>
    </location>
</feature>
<keyword evidence="5" id="KW-0482">Metalloprotease</keyword>
<accession>A0ABP1EDZ6</accession>
<name>A0ABP1EDZ6_9FLAO</name>
<dbReference type="NCBIfam" id="NF000642">
    <property type="entry name" value="PRK00024.1"/>
    <property type="match status" value="1"/>
</dbReference>
<dbReference type="Proteomes" id="UP001497416">
    <property type="component" value="Unassembled WGS sequence"/>
</dbReference>
<protein>
    <submittedName>
        <fullName evidence="8">DNA repair protein RadC</fullName>
    </submittedName>
</protein>
<evidence type="ECO:0000256" key="2">
    <source>
        <dbReference type="ARBA" id="ARBA00022723"/>
    </source>
</evidence>
<dbReference type="InterPro" id="IPR037518">
    <property type="entry name" value="MPN"/>
</dbReference>
<proteinExistence type="inferred from homology"/>
<gene>
    <name evidence="8" type="ORF">T190607A01A_10155</name>
</gene>
<dbReference type="Pfam" id="PF04002">
    <property type="entry name" value="RadC"/>
    <property type="match status" value="1"/>
</dbReference>
<keyword evidence="2" id="KW-0479">Metal-binding</keyword>
<evidence type="ECO:0000256" key="5">
    <source>
        <dbReference type="ARBA" id="ARBA00023049"/>
    </source>
</evidence>
<dbReference type="InterPro" id="IPR010994">
    <property type="entry name" value="RuvA_2-like"/>
</dbReference>
<dbReference type="Pfam" id="PF20582">
    <property type="entry name" value="UPF0758_N"/>
    <property type="match status" value="1"/>
</dbReference>
<dbReference type="SUPFAM" id="SSF47781">
    <property type="entry name" value="RuvA domain 2-like"/>
    <property type="match status" value="1"/>
</dbReference>
<evidence type="ECO:0000256" key="1">
    <source>
        <dbReference type="ARBA" id="ARBA00022670"/>
    </source>
</evidence>
<organism evidence="8 9">
    <name type="scientific">Tenacibaculum platacis</name>
    <dbReference type="NCBI Taxonomy" id="3137852"/>
    <lineage>
        <taxon>Bacteria</taxon>
        <taxon>Pseudomonadati</taxon>
        <taxon>Bacteroidota</taxon>
        <taxon>Flavobacteriia</taxon>
        <taxon>Flavobacteriales</taxon>
        <taxon>Flavobacteriaceae</taxon>
        <taxon>Tenacibaculum</taxon>
    </lineage>
</organism>
<dbReference type="InterPro" id="IPR020891">
    <property type="entry name" value="UPF0758_CS"/>
</dbReference>
<dbReference type="PROSITE" id="PS50249">
    <property type="entry name" value="MPN"/>
    <property type="match status" value="1"/>
</dbReference>
<dbReference type="Gene3D" id="3.40.140.10">
    <property type="entry name" value="Cytidine Deaminase, domain 2"/>
    <property type="match status" value="1"/>
</dbReference>
<dbReference type="PANTHER" id="PTHR30471:SF3">
    <property type="entry name" value="UPF0758 PROTEIN YEES-RELATED"/>
    <property type="match status" value="1"/>
</dbReference>
<reference evidence="8 9" key="1">
    <citation type="submission" date="2024-05" db="EMBL/GenBank/DDBJ databases">
        <authorList>
            <person name="Duchaud E."/>
        </authorList>
    </citation>
    <scope>NUCLEOTIDE SEQUENCE [LARGE SCALE GENOMIC DNA]</scope>
    <source>
        <strain evidence="8">Ena-SAMPLE-TAB-13-05-2024-13:56:06:370-140302</strain>
    </source>
</reference>
<evidence type="ECO:0000313" key="8">
    <source>
        <dbReference type="EMBL" id="CAL2075227.1"/>
    </source>
</evidence>
<keyword evidence="1" id="KW-0645">Protease</keyword>
<dbReference type="PANTHER" id="PTHR30471">
    <property type="entry name" value="DNA REPAIR PROTEIN RADC"/>
    <property type="match status" value="1"/>
</dbReference>
<dbReference type="EMBL" id="CAXIXY010000003">
    <property type="protein sequence ID" value="CAL2075227.1"/>
    <property type="molecule type" value="Genomic_DNA"/>
</dbReference>
<dbReference type="CDD" id="cd08071">
    <property type="entry name" value="MPN_DUF2466"/>
    <property type="match status" value="1"/>
</dbReference>
<comment type="caution">
    <text evidence="8">The sequence shown here is derived from an EMBL/GenBank/DDBJ whole genome shotgun (WGS) entry which is preliminary data.</text>
</comment>
<keyword evidence="9" id="KW-1185">Reference proteome</keyword>
<evidence type="ECO:0000256" key="4">
    <source>
        <dbReference type="ARBA" id="ARBA00022833"/>
    </source>
</evidence>
<dbReference type="NCBIfam" id="TIGR00608">
    <property type="entry name" value="radc"/>
    <property type="match status" value="1"/>
</dbReference>
<comment type="similarity">
    <text evidence="6">Belongs to the UPF0758 family.</text>
</comment>
<keyword evidence="4" id="KW-0862">Zinc</keyword>